<keyword evidence="2" id="KW-0472">Membrane</keyword>
<evidence type="ECO:0000256" key="2">
    <source>
        <dbReference type="SAM" id="Phobius"/>
    </source>
</evidence>
<feature type="transmembrane region" description="Helical" evidence="2">
    <location>
        <begin position="21"/>
        <end position="43"/>
    </location>
</feature>
<feature type="transmembrane region" description="Helical" evidence="2">
    <location>
        <begin position="190"/>
        <end position="208"/>
    </location>
</feature>
<dbReference type="RefSeq" id="WP_188936486.1">
    <property type="nucleotide sequence ID" value="NZ_BMJC01000005.1"/>
</dbReference>
<gene>
    <name evidence="3" type="ORF">GCM10011511_47340</name>
</gene>
<evidence type="ECO:0000313" key="3">
    <source>
        <dbReference type="EMBL" id="GGB18075.1"/>
    </source>
</evidence>
<keyword evidence="2" id="KW-0812">Transmembrane</keyword>
<accession>A0A8J2UHW6</accession>
<name>A0A8J2UHW6_9BACT</name>
<dbReference type="AlphaFoldDB" id="A0A8J2UHW6"/>
<protein>
    <recommendedName>
        <fullName evidence="5">Metal-dependent hydrolase</fullName>
    </recommendedName>
</protein>
<feature type="transmembrane region" description="Helical" evidence="2">
    <location>
        <begin position="63"/>
        <end position="85"/>
    </location>
</feature>
<sequence length="236" mass="25861">MVLGHFGVGFGAKKFAPKVSLGTLFIAIQWADLLWPVLLLLNVEKVTLNPGNPKFPLDFTSYPITHSLLMGIVWGACFSVIYWLLRKDTRSALILGICVVSHWVLDLIVHAPDLPLFPGDSPKVGLGLWDSPIAAALVEGLIFIIGLTLYLKATRAKNTTGKWSLWLLVILLVLNQVAGKLSPLPPSAHAIGWAAQYQWIFVLLGYWVDSNRTPAATTSPRLQQPASPRTPARPQV</sequence>
<feature type="region of interest" description="Disordered" evidence="1">
    <location>
        <begin position="217"/>
        <end position="236"/>
    </location>
</feature>
<dbReference type="Pfam" id="PF04307">
    <property type="entry name" value="YdjM"/>
    <property type="match status" value="1"/>
</dbReference>
<keyword evidence="4" id="KW-1185">Reference proteome</keyword>
<evidence type="ECO:0000313" key="4">
    <source>
        <dbReference type="Proteomes" id="UP000607559"/>
    </source>
</evidence>
<dbReference type="EMBL" id="BMJC01000005">
    <property type="protein sequence ID" value="GGB18075.1"/>
    <property type="molecule type" value="Genomic_DNA"/>
</dbReference>
<organism evidence="3 4">
    <name type="scientific">Puia dinghuensis</name>
    <dbReference type="NCBI Taxonomy" id="1792502"/>
    <lineage>
        <taxon>Bacteria</taxon>
        <taxon>Pseudomonadati</taxon>
        <taxon>Bacteroidota</taxon>
        <taxon>Chitinophagia</taxon>
        <taxon>Chitinophagales</taxon>
        <taxon>Chitinophagaceae</taxon>
        <taxon>Puia</taxon>
    </lineage>
</organism>
<keyword evidence="2" id="KW-1133">Transmembrane helix</keyword>
<reference evidence="3" key="1">
    <citation type="journal article" date="2014" name="Int. J. Syst. Evol. Microbiol.">
        <title>Complete genome sequence of Corynebacterium casei LMG S-19264T (=DSM 44701T), isolated from a smear-ripened cheese.</title>
        <authorList>
            <consortium name="US DOE Joint Genome Institute (JGI-PGF)"/>
            <person name="Walter F."/>
            <person name="Albersmeier A."/>
            <person name="Kalinowski J."/>
            <person name="Ruckert C."/>
        </authorList>
    </citation>
    <scope>NUCLEOTIDE SEQUENCE</scope>
    <source>
        <strain evidence="3">CGMCC 1.15448</strain>
    </source>
</reference>
<feature type="transmembrane region" description="Helical" evidence="2">
    <location>
        <begin position="163"/>
        <end position="178"/>
    </location>
</feature>
<evidence type="ECO:0008006" key="5">
    <source>
        <dbReference type="Google" id="ProtNLM"/>
    </source>
</evidence>
<feature type="transmembrane region" description="Helical" evidence="2">
    <location>
        <begin position="92"/>
        <end position="111"/>
    </location>
</feature>
<reference evidence="3" key="2">
    <citation type="submission" date="2020-09" db="EMBL/GenBank/DDBJ databases">
        <authorList>
            <person name="Sun Q."/>
            <person name="Zhou Y."/>
        </authorList>
    </citation>
    <scope>NUCLEOTIDE SEQUENCE</scope>
    <source>
        <strain evidence="3">CGMCC 1.15448</strain>
    </source>
</reference>
<evidence type="ECO:0000256" key="1">
    <source>
        <dbReference type="SAM" id="MobiDB-lite"/>
    </source>
</evidence>
<feature type="compositionally biased region" description="Polar residues" evidence="1">
    <location>
        <begin position="217"/>
        <end position="227"/>
    </location>
</feature>
<feature type="transmembrane region" description="Helical" evidence="2">
    <location>
        <begin position="131"/>
        <end position="151"/>
    </location>
</feature>
<comment type="caution">
    <text evidence="3">The sequence shown here is derived from an EMBL/GenBank/DDBJ whole genome shotgun (WGS) entry which is preliminary data.</text>
</comment>
<proteinExistence type="predicted"/>
<dbReference type="Proteomes" id="UP000607559">
    <property type="component" value="Unassembled WGS sequence"/>
</dbReference>
<dbReference type="InterPro" id="IPR007404">
    <property type="entry name" value="YdjM-like"/>
</dbReference>